<accession>A0A382P5C8</accession>
<organism evidence="2">
    <name type="scientific">marine metagenome</name>
    <dbReference type="NCBI Taxonomy" id="408172"/>
    <lineage>
        <taxon>unclassified sequences</taxon>
        <taxon>metagenomes</taxon>
        <taxon>ecological metagenomes</taxon>
    </lineage>
</organism>
<name>A0A382P5C8_9ZZZZ</name>
<proteinExistence type="predicted"/>
<evidence type="ECO:0000313" key="2">
    <source>
        <dbReference type="EMBL" id="SVC68624.1"/>
    </source>
</evidence>
<feature type="region of interest" description="Disordered" evidence="1">
    <location>
        <begin position="1"/>
        <end position="71"/>
    </location>
</feature>
<reference evidence="2" key="1">
    <citation type="submission" date="2018-05" db="EMBL/GenBank/DDBJ databases">
        <authorList>
            <person name="Lanie J.A."/>
            <person name="Ng W.-L."/>
            <person name="Kazmierczak K.M."/>
            <person name="Andrzejewski T.M."/>
            <person name="Davidsen T.M."/>
            <person name="Wayne K.J."/>
            <person name="Tettelin H."/>
            <person name="Glass J.I."/>
            <person name="Rusch D."/>
            <person name="Podicherti R."/>
            <person name="Tsui H.-C.T."/>
            <person name="Winkler M.E."/>
        </authorList>
    </citation>
    <scope>NUCLEOTIDE SEQUENCE</scope>
</reference>
<feature type="compositionally biased region" description="Low complexity" evidence="1">
    <location>
        <begin position="61"/>
        <end position="71"/>
    </location>
</feature>
<feature type="non-terminal residue" evidence="2">
    <location>
        <position position="71"/>
    </location>
</feature>
<dbReference type="AlphaFoldDB" id="A0A382P5C8"/>
<protein>
    <submittedName>
        <fullName evidence="2">Uncharacterized protein</fullName>
    </submittedName>
</protein>
<dbReference type="EMBL" id="UINC01105019">
    <property type="protein sequence ID" value="SVC68624.1"/>
    <property type="molecule type" value="Genomic_DNA"/>
</dbReference>
<gene>
    <name evidence="2" type="ORF">METZ01_LOCUS321478</name>
</gene>
<sequence length="71" mass="6977">MADEGQSTEPPKPSLKLTPKAGDPPKPGGAPKFRVTKSPFAPKIQPAGGETPAPGGPAPAPTTSVPAPTPA</sequence>
<evidence type="ECO:0000256" key="1">
    <source>
        <dbReference type="SAM" id="MobiDB-lite"/>
    </source>
</evidence>